<feature type="non-terminal residue" evidence="1">
    <location>
        <position position="1"/>
    </location>
</feature>
<name>A0AAD7ZJT4_DIPPU</name>
<comment type="caution">
    <text evidence="1">The sequence shown here is derived from an EMBL/GenBank/DDBJ whole genome shotgun (WGS) entry which is preliminary data.</text>
</comment>
<gene>
    <name evidence="1" type="ORF">L9F63_023157</name>
</gene>
<evidence type="ECO:0000313" key="1">
    <source>
        <dbReference type="EMBL" id="KAJ9581670.1"/>
    </source>
</evidence>
<organism evidence="1 2">
    <name type="scientific">Diploptera punctata</name>
    <name type="common">Pacific beetle cockroach</name>
    <dbReference type="NCBI Taxonomy" id="6984"/>
    <lineage>
        <taxon>Eukaryota</taxon>
        <taxon>Metazoa</taxon>
        <taxon>Ecdysozoa</taxon>
        <taxon>Arthropoda</taxon>
        <taxon>Hexapoda</taxon>
        <taxon>Insecta</taxon>
        <taxon>Pterygota</taxon>
        <taxon>Neoptera</taxon>
        <taxon>Polyneoptera</taxon>
        <taxon>Dictyoptera</taxon>
        <taxon>Blattodea</taxon>
        <taxon>Blaberoidea</taxon>
        <taxon>Blaberidae</taxon>
        <taxon>Diplopterinae</taxon>
        <taxon>Diploptera</taxon>
    </lineage>
</organism>
<dbReference type="Proteomes" id="UP001233999">
    <property type="component" value="Unassembled WGS sequence"/>
</dbReference>
<evidence type="ECO:0000313" key="2">
    <source>
        <dbReference type="Proteomes" id="UP001233999"/>
    </source>
</evidence>
<sequence>TCLSFGRDGLVGFRINGGYQESDLSVQCIVVVTCDGDFNAGISQAIRVYMCA</sequence>
<feature type="non-terminal residue" evidence="1">
    <location>
        <position position="52"/>
    </location>
</feature>
<dbReference type="AlphaFoldDB" id="A0AAD7ZJT4"/>
<accession>A0AAD7ZJT4</accession>
<dbReference type="EMBL" id="JASPKZ010007868">
    <property type="protein sequence ID" value="KAJ9581670.1"/>
    <property type="molecule type" value="Genomic_DNA"/>
</dbReference>
<protein>
    <submittedName>
        <fullName evidence="1">Uncharacterized protein</fullName>
    </submittedName>
</protein>
<proteinExistence type="predicted"/>
<reference evidence="1" key="1">
    <citation type="journal article" date="2023" name="IScience">
        <title>Live-bearing cockroach genome reveals convergent evolutionary mechanisms linked to viviparity in insects and beyond.</title>
        <authorList>
            <person name="Fouks B."/>
            <person name="Harrison M.C."/>
            <person name="Mikhailova A.A."/>
            <person name="Marchal E."/>
            <person name="English S."/>
            <person name="Carruthers M."/>
            <person name="Jennings E.C."/>
            <person name="Chiamaka E.L."/>
            <person name="Frigard R.A."/>
            <person name="Pippel M."/>
            <person name="Attardo G.M."/>
            <person name="Benoit J.B."/>
            <person name="Bornberg-Bauer E."/>
            <person name="Tobe S.S."/>
        </authorList>
    </citation>
    <scope>NUCLEOTIDE SEQUENCE</scope>
    <source>
        <strain evidence="1">Stay&amp;Tobe</strain>
    </source>
</reference>
<reference evidence="1" key="2">
    <citation type="submission" date="2023-05" db="EMBL/GenBank/DDBJ databases">
        <authorList>
            <person name="Fouks B."/>
        </authorList>
    </citation>
    <scope>NUCLEOTIDE SEQUENCE</scope>
    <source>
        <strain evidence="1">Stay&amp;Tobe</strain>
        <tissue evidence="1">Testes</tissue>
    </source>
</reference>
<keyword evidence="2" id="KW-1185">Reference proteome</keyword>